<keyword evidence="4" id="KW-1185">Reference proteome</keyword>
<name>A0A1W2TQJ7_ROSNE</name>
<evidence type="ECO:0000256" key="2">
    <source>
        <dbReference type="SAM" id="Phobius"/>
    </source>
</evidence>
<dbReference type="Proteomes" id="UP000054516">
    <property type="component" value="Unassembled WGS sequence"/>
</dbReference>
<feature type="compositionally biased region" description="Polar residues" evidence="1">
    <location>
        <begin position="257"/>
        <end position="266"/>
    </location>
</feature>
<feature type="region of interest" description="Disordered" evidence="1">
    <location>
        <begin position="209"/>
        <end position="266"/>
    </location>
</feature>
<proteinExistence type="predicted"/>
<dbReference type="STRING" id="77044.A0A1W2TQJ7"/>
<reference evidence="3" key="1">
    <citation type="submission" date="2016-03" db="EMBL/GenBank/DDBJ databases">
        <title>Draft genome sequence of Rosellinia necatrix.</title>
        <authorList>
            <person name="Kanematsu S."/>
        </authorList>
    </citation>
    <scope>NUCLEOTIDE SEQUENCE [LARGE SCALE GENOMIC DNA]</scope>
    <source>
        <strain evidence="3">W97</strain>
    </source>
</reference>
<gene>
    <name evidence="3" type="ORF">SAMD00023353_5200620</name>
</gene>
<evidence type="ECO:0000313" key="3">
    <source>
        <dbReference type="EMBL" id="GAP90728.1"/>
    </source>
</evidence>
<dbReference type="EMBL" id="DF977497">
    <property type="protein sequence ID" value="GAP90728.1"/>
    <property type="molecule type" value="Genomic_DNA"/>
</dbReference>
<dbReference type="AlphaFoldDB" id="A0A1W2TQJ7"/>
<keyword evidence="2" id="KW-0812">Transmembrane</keyword>
<evidence type="ECO:0000256" key="1">
    <source>
        <dbReference type="SAM" id="MobiDB-lite"/>
    </source>
</evidence>
<accession>A0A1W2TQJ7</accession>
<dbReference type="OMA" id="YHEMEGN"/>
<keyword evidence="2" id="KW-0472">Membrane</keyword>
<evidence type="ECO:0000313" key="4">
    <source>
        <dbReference type="Proteomes" id="UP000054516"/>
    </source>
</evidence>
<dbReference type="OrthoDB" id="4698972at2759"/>
<feature type="compositionally biased region" description="Basic and acidic residues" evidence="1">
    <location>
        <begin position="210"/>
        <end position="220"/>
    </location>
</feature>
<organism evidence="3">
    <name type="scientific">Rosellinia necatrix</name>
    <name type="common">White root-rot fungus</name>
    <dbReference type="NCBI Taxonomy" id="77044"/>
    <lineage>
        <taxon>Eukaryota</taxon>
        <taxon>Fungi</taxon>
        <taxon>Dikarya</taxon>
        <taxon>Ascomycota</taxon>
        <taxon>Pezizomycotina</taxon>
        <taxon>Sordariomycetes</taxon>
        <taxon>Xylariomycetidae</taxon>
        <taxon>Xylariales</taxon>
        <taxon>Xylariaceae</taxon>
        <taxon>Rosellinia</taxon>
    </lineage>
</organism>
<keyword evidence="2" id="KW-1133">Transmembrane helix</keyword>
<feature type="transmembrane region" description="Helical" evidence="2">
    <location>
        <begin position="179"/>
        <end position="202"/>
    </location>
</feature>
<protein>
    <submittedName>
        <fullName evidence="3">Uncharacterized protein</fullName>
    </submittedName>
</protein>
<sequence>MLTDISISTSCLTETWLTTGAGATAGGLVLGNPRDTNCWPVNQNAITVTLSPAICPNGYSSACDIDSLSRADASETLWACCPIGFVCDGGVYSCVRRLGNTQDAYFASDIDASGNTITKNVAATLDVNAHSIRVAFHSSDILGQAATATPAGTSATTLPTSTEPVEPITPGAQVLPPGAWVGVGIGSTAGAVLLIAAILWLVRRQRRNKREGTSGKHELPSSEAPKGPDPRFFSAATTPPVELHGTLGSHELGINPHDNTGSFRRV</sequence>